<evidence type="ECO:0000313" key="7">
    <source>
        <dbReference type="Proteomes" id="UP000052232"/>
    </source>
</evidence>
<dbReference type="PATRIC" id="fig|1420583.3.peg.2485"/>
<dbReference type="SMART" id="SM00421">
    <property type="entry name" value="HTH_LUXR"/>
    <property type="match status" value="1"/>
</dbReference>
<keyword evidence="3" id="KW-0804">Transcription</keyword>
<comment type="caution">
    <text evidence="6">The sequence shown here is derived from an EMBL/GenBank/DDBJ whole genome shotgun (WGS) entry which is preliminary data.</text>
</comment>
<name>A0A0J7XX26_9SPHN</name>
<keyword evidence="4" id="KW-1133">Transmembrane helix</keyword>
<dbReference type="Proteomes" id="UP000052232">
    <property type="component" value="Unassembled WGS sequence"/>
</dbReference>
<keyword evidence="4" id="KW-0472">Membrane</keyword>
<dbReference type="InterPro" id="IPR036388">
    <property type="entry name" value="WH-like_DNA-bd_sf"/>
</dbReference>
<evidence type="ECO:0000313" key="6">
    <source>
        <dbReference type="EMBL" id="KMS55728.1"/>
    </source>
</evidence>
<proteinExistence type="predicted"/>
<accession>A0A0J7XX26</accession>
<evidence type="ECO:0000256" key="2">
    <source>
        <dbReference type="ARBA" id="ARBA00023125"/>
    </source>
</evidence>
<keyword evidence="1" id="KW-0805">Transcription regulation</keyword>
<dbReference type="Pfam" id="PF00196">
    <property type="entry name" value="GerE"/>
    <property type="match status" value="1"/>
</dbReference>
<sequence>MSTQMTDMGWALSEKEKQTLRLIVRGHDAKSIARSLGLSVHTINERLRDARRKMAVSSSREAARMLLEAESGDPGEAPDYVGDREIGADVAATEMDEDSAPTGGAGRATRPYRLIIGVVLMTFVLGLLALAALPQLASAPSSQAPAVTQAASNAEVVDAARRWLALGDQGRWDDGYRTTGSSFRKANTPQLWASVQEKVRTPLGTLISRDLLSQEYLLAPPNGFEMVKFRTRFANKAEATESVTLERENGVWRVVAVMIE</sequence>
<keyword evidence="4" id="KW-0812">Transmembrane</keyword>
<dbReference type="GO" id="GO:0003677">
    <property type="term" value="F:DNA binding"/>
    <property type="evidence" value="ECO:0007669"/>
    <property type="project" value="UniProtKB-KW"/>
</dbReference>
<dbReference type="Pfam" id="PF13211">
    <property type="entry name" value="DUF4019"/>
    <property type="match status" value="1"/>
</dbReference>
<gene>
    <name evidence="6" type="ORF">V473_13395</name>
</gene>
<evidence type="ECO:0000259" key="5">
    <source>
        <dbReference type="PROSITE" id="PS50043"/>
    </source>
</evidence>
<keyword evidence="7" id="KW-1185">Reference proteome</keyword>
<dbReference type="PROSITE" id="PS50043">
    <property type="entry name" value="HTH_LUXR_2"/>
    <property type="match status" value="1"/>
</dbReference>
<reference evidence="6 7" key="1">
    <citation type="journal article" date="2015" name="G3 (Bethesda)">
        <title>Insights into Ongoing Evolution of the Hexachlorocyclohexane Catabolic Pathway from Comparative Genomics of Ten Sphingomonadaceae Strains.</title>
        <authorList>
            <person name="Pearce S.L."/>
            <person name="Oakeshott J.G."/>
            <person name="Pandey G."/>
        </authorList>
    </citation>
    <scope>NUCLEOTIDE SEQUENCE [LARGE SCALE GENOMIC DNA]</scope>
    <source>
        <strain evidence="6 7">LL01</strain>
    </source>
</reference>
<feature type="transmembrane region" description="Helical" evidence="4">
    <location>
        <begin position="114"/>
        <end position="133"/>
    </location>
</feature>
<protein>
    <submittedName>
        <fullName evidence="6">LuxR family transcriptional regulator</fullName>
    </submittedName>
</protein>
<feature type="domain" description="HTH luxR-type" evidence="5">
    <location>
        <begin position="1"/>
        <end position="70"/>
    </location>
</feature>
<dbReference type="STRING" id="1420583.V473_13395"/>
<dbReference type="PANTHER" id="PTHR44688:SF16">
    <property type="entry name" value="DNA-BINDING TRANSCRIPTIONAL ACTIVATOR DEVR_DOSR"/>
    <property type="match status" value="1"/>
</dbReference>
<dbReference type="CDD" id="cd06170">
    <property type="entry name" value="LuxR_C_like"/>
    <property type="match status" value="1"/>
</dbReference>
<dbReference type="AlphaFoldDB" id="A0A0J7XX26"/>
<dbReference type="InterPro" id="IPR000792">
    <property type="entry name" value="Tscrpt_reg_LuxR_C"/>
</dbReference>
<dbReference type="InterPro" id="IPR016032">
    <property type="entry name" value="Sig_transdc_resp-reg_C-effctor"/>
</dbReference>
<keyword evidence="2" id="KW-0238">DNA-binding</keyword>
<dbReference type="InterPro" id="IPR025091">
    <property type="entry name" value="DUF4019"/>
</dbReference>
<organism evidence="6 7">
    <name type="scientific">Sphingobium cupriresistens LL01</name>
    <dbReference type="NCBI Taxonomy" id="1420583"/>
    <lineage>
        <taxon>Bacteria</taxon>
        <taxon>Pseudomonadati</taxon>
        <taxon>Pseudomonadota</taxon>
        <taxon>Alphaproteobacteria</taxon>
        <taxon>Sphingomonadales</taxon>
        <taxon>Sphingomonadaceae</taxon>
        <taxon>Sphingobium</taxon>
    </lineage>
</organism>
<dbReference type="EMBL" id="JACT01000002">
    <property type="protein sequence ID" value="KMS55728.1"/>
    <property type="molecule type" value="Genomic_DNA"/>
</dbReference>
<dbReference type="GO" id="GO:0006355">
    <property type="term" value="P:regulation of DNA-templated transcription"/>
    <property type="evidence" value="ECO:0007669"/>
    <property type="project" value="InterPro"/>
</dbReference>
<dbReference type="Gene3D" id="1.10.10.10">
    <property type="entry name" value="Winged helix-like DNA-binding domain superfamily/Winged helix DNA-binding domain"/>
    <property type="match status" value="1"/>
</dbReference>
<dbReference type="PANTHER" id="PTHR44688">
    <property type="entry name" value="DNA-BINDING TRANSCRIPTIONAL ACTIVATOR DEVR_DOSR"/>
    <property type="match status" value="1"/>
</dbReference>
<evidence type="ECO:0000256" key="4">
    <source>
        <dbReference type="SAM" id="Phobius"/>
    </source>
</evidence>
<dbReference type="PRINTS" id="PR00038">
    <property type="entry name" value="HTHLUXR"/>
</dbReference>
<dbReference type="SUPFAM" id="SSF46894">
    <property type="entry name" value="C-terminal effector domain of the bipartite response regulators"/>
    <property type="match status" value="1"/>
</dbReference>
<evidence type="ECO:0000256" key="3">
    <source>
        <dbReference type="ARBA" id="ARBA00023163"/>
    </source>
</evidence>
<evidence type="ECO:0000256" key="1">
    <source>
        <dbReference type="ARBA" id="ARBA00023015"/>
    </source>
</evidence>
<dbReference type="RefSeq" id="WP_066604240.1">
    <property type="nucleotide sequence ID" value="NZ_KQ130434.1"/>
</dbReference>